<dbReference type="InterPro" id="IPR013783">
    <property type="entry name" value="Ig-like_fold"/>
</dbReference>
<dbReference type="EMBL" id="AP027268">
    <property type="protein sequence ID" value="BDW91314.1"/>
    <property type="molecule type" value="Genomic_DNA"/>
</dbReference>
<gene>
    <name evidence="1" type="ORF">MACH07_01460</name>
</gene>
<dbReference type="Gene3D" id="2.60.40.10">
    <property type="entry name" value="Immunoglobulins"/>
    <property type="match status" value="1"/>
</dbReference>
<protein>
    <submittedName>
        <fullName evidence="1">Uncharacterized protein</fullName>
    </submittedName>
</protein>
<proteinExistence type="predicted"/>
<sequence>MKFRQYIGLVCLGAISCSKPVDANLGKTVEAIQITTTQKEFIAGETITLQFDGEKENQLLLIQNGWGTIAIPADSTQTSLTFSLPATVAQKSGWVQWKLIGNETITATGDFFIRPSTTLAMSMETYLGPTSIFADKKDQAMIVSLPQDKFGNPMPDSTQITLTEKFKSDQKSTTTLVQDMISFAYVGNKASVGELFIGSRLENQISKEFTVSVLPTKAADFAINFERQHSYADGNQIVSFTSSTIRDQNNNIVADGTLVNFVVEDASGNSLQTYGTTLNGVATGKMLHPEVVTEWKVKAHINGLSQSNSLKLNFDAAVMDYLVDSSKDGRIISVGPILSYMGQWVPDGMGIQLEMQDSDGKSVLTLSSTTRKGKGTFELPEGINANTHKGFVIVAGIKKSVNHKTE</sequence>
<evidence type="ECO:0000313" key="1">
    <source>
        <dbReference type="EMBL" id="BDW91314.1"/>
    </source>
</evidence>
<name>A0AA48H6J2_9FLAO</name>
<reference evidence="1 2" key="1">
    <citation type="submission" date="2023-01" db="EMBL/GenBank/DDBJ databases">
        <title>Complete genome sequence of Muricauda aquimarina strain IFOP_LL357.</title>
        <authorList>
            <person name="Gajardo G."/>
            <person name="Ueki S."/>
            <person name="Maruyama F."/>
        </authorList>
    </citation>
    <scope>NUCLEOTIDE SEQUENCE [LARGE SCALE GENOMIC DNA]</scope>
    <source>
        <strain evidence="1 2">IFOP_LL357</strain>
    </source>
</reference>
<dbReference type="PROSITE" id="PS51257">
    <property type="entry name" value="PROKAR_LIPOPROTEIN"/>
    <property type="match status" value="1"/>
</dbReference>
<keyword evidence="2" id="KW-1185">Reference proteome</keyword>
<evidence type="ECO:0000313" key="2">
    <source>
        <dbReference type="Proteomes" id="UP001330184"/>
    </source>
</evidence>
<dbReference type="AlphaFoldDB" id="A0AA48H6J2"/>
<dbReference type="InterPro" id="IPR008964">
    <property type="entry name" value="Invasin/intimin_cell_adhesion"/>
</dbReference>
<dbReference type="Proteomes" id="UP001330184">
    <property type="component" value="Chromosome"/>
</dbReference>
<dbReference type="RefSeq" id="WP_338195791.1">
    <property type="nucleotide sequence ID" value="NZ_AP027268.1"/>
</dbReference>
<accession>A0AA48H6J2</accession>
<dbReference type="SUPFAM" id="SSF49373">
    <property type="entry name" value="Invasin/intimin cell-adhesion fragments"/>
    <property type="match status" value="1"/>
</dbReference>
<organism evidence="1 2">
    <name type="scientific">Flagellimonas marinaquae</name>
    <dbReference type="NCBI Taxonomy" id="254955"/>
    <lineage>
        <taxon>Bacteria</taxon>
        <taxon>Pseudomonadati</taxon>
        <taxon>Bacteroidota</taxon>
        <taxon>Flavobacteriia</taxon>
        <taxon>Flavobacteriales</taxon>
        <taxon>Flavobacteriaceae</taxon>
        <taxon>Flagellimonas</taxon>
    </lineage>
</organism>